<protein>
    <submittedName>
        <fullName evidence="1">Uncharacterized protein</fullName>
    </submittedName>
</protein>
<sequence length="82" mass="8651">MCAVALPGVRHRCPCSPEGHYEGPGVADTPVGCADNPAEDKPSLLTLISVNAPCETTQTPFLETYEDVRVECAAAGEGLQHR</sequence>
<evidence type="ECO:0000313" key="1">
    <source>
        <dbReference type="EMBL" id="ORB64259.1"/>
    </source>
</evidence>
<reference evidence="1 2" key="1">
    <citation type="submission" date="2017-02" db="EMBL/GenBank/DDBJ databases">
        <title>The new phylogeny of genus Mycobacterium.</title>
        <authorList>
            <person name="Tortoli E."/>
            <person name="Trovato A."/>
            <person name="Cirillo D.M."/>
        </authorList>
    </citation>
    <scope>NUCLEOTIDE SEQUENCE [LARGE SCALE GENOMIC DNA]</scope>
    <source>
        <strain evidence="1 2">DSM 44338</strain>
    </source>
</reference>
<accession>A0A1X0JMU6</accession>
<gene>
    <name evidence="1" type="ORF">BST47_16870</name>
</gene>
<organism evidence="1 2">
    <name type="scientific">Mycolicibacterium tusciae</name>
    <dbReference type="NCBI Taxonomy" id="75922"/>
    <lineage>
        <taxon>Bacteria</taxon>
        <taxon>Bacillati</taxon>
        <taxon>Actinomycetota</taxon>
        <taxon>Actinomycetes</taxon>
        <taxon>Mycobacteriales</taxon>
        <taxon>Mycobacteriaceae</taxon>
        <taxon>Mycolicibacterium</taxon>
    </lineage>
</organism>
<name>A0A1X0JMU6_9MYCO</name>
<evidence type="ECO:0000313" key="2">
    <source>
        <dbReference type="Proteomes" id="UP000192411"/>
    </source>
</evidence>
<dbReference type="Proteomes" id="UP000192411">
    <property type="component" value="Unassembled WGS sequence"/>
</dbReference>
<dbReference type="AlphaFoldDB" id="A0A1X0JMU6"/>
<comment type="caution">
    <text evidence="1">The sequence shown here is derived from an EMBL/GenBank/DDBJ whole genome shotgun (WGS) entry which is preliminary data.</text>
</comment>
<keyword evidence="2" id="KW-1185">Reference proteome</keyword>
<proteinExistence type="predicted"/>
<dbReference type="EMBL" id="MVIM01000008">
    <property type="protein sequence ID" value="ORB64259.1"/>
    <property type="molecule type" value="Genomic_DNA"/>
</dbReference>